<evidence type="ECO:0000313" key="2">
    <source>
        <dbReference type="EMBL" id="PUU81102.1"/>
    </source>
</evidence>
<dbReference type="InterPro" id="IPR018620">
    <property type="entry name" value="Ubiquitin3-bd_protein_But2_C"/>
</dbReference>
<protein>
    <recommendedName>
        <fullName evidence="1">Ubiquitin 3 binding protein But2 C-terminal domain-containing protein</fullName>
    </recommendedName>
</protein>
<dbReference type="STRING" id="42251.A0A2T7A034"/>
<organism evidence="2 3">
    <name type="scientific">Tuber borchii</name>
    <name type="common">White truffle</name>
    <dbReference type="NCBI Taxonomy" id="42251"/>
    <lineage>
        <taxon>Eukaryota</taxon>
        <taxon>Fungi</taxon>
        <taxon>Dikarya</taxon>
        <taxon>Ascomycota</taxon>
        <taxon>Pezizomycotina</taxon>
        <taxon>Pezizomycetes</taxon>
        <taxon>Pezizales</taxon>
        <taxon>Tuberaceae</taxon>
        <taxon>Tuber</taxon>
    </lineage>
</organism>
<dbReference type="Proteomes" id="UP000244722">
    <property type="component" value="Unassembled WGS sequence"/>
</dbReference>
<dbReference type="EMBL" id="NESQ01000050">
    <property type="protein sequence ID" value="PUU81102.1"/>
    <property type="molecule type" value="Genomic_DNA"/>
</dbReference>
<gene>
    <name evidence="2" type="ORF">B9Z19DRAFT_972569</name>
</gene>
<keyword evidence="3" id="KW-1185">Reference proteome</keyword>
<accession>A0A2T7A034</accession>
<dbReference type="Pfam" id="PF09792">
    <property type="entry name" value="But2"/>
    <property type="match status" value="1"/>
</dbReference>
<comment type="caution">
    <text evidence="2">The sequence shown here is derived from an EMBL/GenBank/DDBJ whole genome shotgun (WGS) entry which is preliminary data.</text>
</comment>
<sequence>MVVLDTDTNFVGTLFRPAIAIVIQEAFPDTAYPANHWAKVSRTNGSKNIKTLLGFNIPAFSSGKSCTISFSDASSASGSRTIQLFTTGGYPAFGDTWNKKPFTDVHKGTFQTSTSGSGPAKVLDNIGLTFPCPTTATSYGFEVQPVNDNDSVNWDITWGGFVITAS</sequence>
<feature type="domain" description="Ubiquitin 3 binding protein But2 C-terminal" evidence="1">
    <location>
        <begin position="17"/>
        <end position="151"/>
    </location>
</feature>
<evidence type="ECO:0000259" key="1">
    <source>
        <dbReference type="Pfam" id="PF09792"/>
    </source>
</evidence>
<proteinExistence type="predicted"/>
<dbReference type="OrthoDB" id="10420970at2759"/>
<evidence type="ECO:0000313" key="3">
    <source>
        <dbReference type="Proteomes" id="UP000244722"/>
    </source>
</evidence>
<name>A0A2T7A034_TUBBO</name>
<dbReference type="AlphaFoldDB" id="A0A2T7A034"/>
<reference evidence="2 3" key="1">
    <citation type="submission" date="2017-04" db="EMBL/GenBank/DDBJ databases">
        <title>Draft genome sequence of Tuber borchii Vittad., a whitish edible truffle.</title>
        <authorList>
            <consortium name="DOE Joint Genome Institute"/>
            <person name="Murat C."/>
            <person name="Kuo A."/>
            <person name="Barry K.W."/>
            <person name="Clum A."/>
            <person name="Dockter R.B."/>
            <person name="Fauchery L."/>
            <person name="Iotti M."/>
            <person name="Kohler A."/>
            <person name="Labutti K."/>
            <person name="Lindquist E.A."/>
            <person name="Lipzen A."/>
            <person name="Ohm R.A."/>
            <person name="Wang M."/>
            <person name="Grigoriev I.V."/>
            <person name="Zambonelli A."/>
            <person name="Martin F.M."/>
        </authorList>
    </citation>
    <scope>NUCLEOTIDE SEQUENCE [LARGE SCALE GENOMIC DNA]</scope>
    <source>
        <strain evidence="2 3">Tbo3840</strain>
    </source>
</reference>